<gene>
    <name evidence="2" type="ORF">PHYSODRAFT_315664</name>
</gene>
<feature type="transmembrane region" description="Helical" evidence="1">
    <location>
        <begin position="73"/>
        <end position="93"/>
    </location>
</feature>
<organism evidence="2 3">
    <name type="scientific">Phytophthora sojae (strain P6497)</name>
    <name type="common">Soybean stem and root rot agent</name>
    <name type="synonym">Phytophthora megasperma f. sp. glycines</name>
    <dbReference type="NCBI Taxonomy" id="1094619"/>
    <lineage>
        <taxon>Eukaryota</taxon>
        <taxon>Sar</taxon>
        <taxon>Stramenopiles</taxon>
        <taxon>Oomycota</taxon>
        <taxon>Peronosporomycetes</taxon>
        <taxon>Peronosporales</taxon>
        <taxon>Peronosporaceae</taxon>
        <taxon>Phytophthora</taxon>
    </lineage>
</organism>
<evidence type="ECO:0000256" key="1">
    <source>
        <dbReference type="SAM" id="Phobius"/>
    </source>
</evidence>
<accession>G4ZKB0</accession>
<keyword evidence="1" id="KW-0812">Transmembrane</keyword>
<dbReference type="AlphaFoldDB" id="G4ZKB0"/>
<feature type="transmembrane region" description="Helical" evidence="1">
    <location>
        <begin position="105"/>
        <end position="127"/>
    </location>
</feature>
<proteinExistence type="predicted"/>
<dbReference type="GeneID" id="20643888"/>
<sequence length="154" mass="17325">MYLTINLKTDPGYFFTLSKLDAFERFRLETSFVRVLSILILAPVLWLSINLLLECIPLNDPSTGFWRSGFFQLRMGLVSVCSSIAPVLLKLNCVPDFPMISMRAIAVYTLFQTVICLGTNVVISLAFGAFPVPFSQFTVILPMAISGRFIFFHL</sequence>
<keyword evidence="3" id="KW-1185">Reference proteome</keyword>
<keyword evidence="1" id="KW-1133">Transmembrane helix</keyword>
<protein>
    <submittedName>
        <fullName evidence="2">Uncharacterized protein</fullName>
    </submittedName>
</protein>
<dbReference type="KEGG" id="psoj:PHYSODRAFT_315664"/>
<evidence type="ECO:0000313" key="3">
    <source>
        <dbReference type="Proteomes" id="UP000002640"/>
    </source>
</evidence>
<dbReference type="InParanoid" id="G4ZKB0"/>
<keyword evidence="1" id="KW-0472">Membrane</keyword>
<reference evidence="2 3" key="1">
    <citation type="journal article" date="2006" name="Science">
        <title>Phytophthora genome sequences uncover evolutionary origins and mechanisms of pathogenesis.</title>
        <authorList>
            <person name="Tyler B.M."/>
            <person name="Tripathy S."/>
            <person name="Zhang X."/>
            <person name="Dehal P."/>
            <person name="Jiang R.H."/>
            <person name="Aerts A."/>
            <person name="Arredondo F.D."/>
            <person name="Baxter L."/>
            <person name="Bensasson D."/>
            <person name="Beynon J.L."/>
            <person name="Chapman J."/>
            <person name="Damasceno C.M."/>
            <person name="Dorrance A.E."/>
            <person name="Dou D."/>
            <person name="Dickerman A.W."/>
            <person name="Dubchak I.L."/>
            <person name="Garbelotto M."/>
            <person name="Gijzen M."/>
            <person name="Gordon S.G."/>
            <person name="Govers F."/>
            <person name="Grunwald N.J."/>
            <person name="Huang W."/>
            <person name="Ivors K.L."/>
            <person name="Jones R.W."/>
            <person name="Kamoun S."/>
            <person name="Krampis K."/>
            <person name="Lamour K.H."/>
            <person name="Lee M.K."/>
            <person name="McDonald W.H."/>
            <person name="Medina M."/>
            <person name="Meijer H.J."/>
            <person name="Nordberg E.K."/>
            <person name="Maclean D.J."/>
            <person name="Ospina-Giraldo M.D."/>
            <person name="Morris P.F."/>
            <person name="Phuntumart V."/>
            <person name="Putnam N.H."/>
            <person name="Rash S."/>
            <person name="Rose J.K."/>
            <person name="Sakihama Y."/>
            <person name="Salamov A.A."/>
            <person name="Savidor A."/>
            <person name="Scheuring C.F."/>
            <person name="Smith B.M."/>
            <person name="Sobral B.W."/>
            <person name="Terry A."/>
            <person name="Torto-Alalibo T.A."/>
            <person name="Win J."/>
            <person name="Xu Z."/>
            <person name="Zhang H."/>
            <person name="Grigoriev I.V."/>
            <person name="Rokhsar D.S."/>
            <person name="Boore J.L."/>
        </authorList>
    </citation>
    <scope>NUCLEOTIDE SEQUENCE [LARGE SCALE GENOMIC DNA]</scope>
    <source>
        <strain evidence="2 3">P6497</strain>
    </source>
</reference>
<dbReference type="Proteomes" id="UP000002640">
    <property type="component" value="Unassembled WGS sequence"/>
</dbReference>
<dbReference type="RefSeq" id="XP_009528975.1">
    <property type="nucleotide sequence ID" value="XM_009530680.1"/>
</dbReference>
<feature type="transmembrane region" description="Helical" evidence="1">
    <location>
        <begin position="32"/>
        <end position="53"/>
    </location>
</feature>
<dbReference type="EMBL" id="JH159155">
    <property type="protein sequence ID" value="EGZ15226.1"/>
    <property type="molecule type" value="Genomic_DNA"/>
</dbReference>
<feature type="transmembrane region" description="Helical" evidence="1">
    <location>
        <begin position="133"/>
        <end position="151"/>
    </location>
</feature>
<dbReference type="OMA" id="ECIPLND"/>
<name>G4ZKB0_PHYSP</name>
<evidence type="ECO:0000313" key="2">
    <source>
        <dbReference type="EMBL" id="EGZ15226.1"/>
    </source>
</evidence>